<keyword evidence="2" id="KW-1185">Reference proteome</keyword>
<gene>
    <name evidence="1" type="ORF">ARALYDRAFT_920672</name>
</gene>
<dbReference type="EMBL" id="GL349017">
    <property type="protein sequence ID" value="EFH38735.1"/>
    <property type="molecule type" value="Genomic_DNA"/>
</dbReference>
<dbReference type="Proteomes" id="UP000008694">
    <property type="component" value="Unassembled WGS sequence"/>
</dbReference>
<evidence type="ECO:0000313" key="2">
    <source>
        <dbReference type="Proteomes" id="UP000008694"/>
    </source>
</evidence>
<dbReference type="Gramene" id="scaffold_44300002.1">
    <property type="protein sequence ID" value="scaffold_44300002.1"/>
    <property type="gene ID" value="scaffold_44300002.1"/>
</dbReference>
<protein>
    <submittedName>
        <fullName evidence="1">Predicted protein</fullName>
    </submittedName>
</protein>
<accession>D7MXJ7</accession>
<organism evidence="2">
    <name type="scientific">Arabidopsis lyrata subsp. lyrata</name>
    <name type="common">Lyre-leaved rock-cress</name>
    <dbReference type="NCBI Taxonomy" id="81972"/>
    <lineage>
        <taxon>Eukaryota</taxon>
        <taxon>Viridiplantae</taxon>
        <taxon>Streptophyta</taxon>
        <taxon>Embryophyta</taxon>
        <taxon>Tracheophyta</taxon>
        <taxon>Spermatophyta</taxon>
        <taxon>Magnoliopsida</taxon>
        <taxon>eudicotyledons</taxon>
        <taxon>Gunneridae</taxon>
        <taxon>Pentapetalae</taxon>
        <taxon>rosids</taxon>
        <taxon>malvids</taxon>
        <taxon>Brassicales</taxon>
        <taxon>Brassicaceae</taxon>
        <taxon>Camelineae</taxon>
        <taxon>Arabidopsis</taxon>
    </lineage>
</organism>
<evidence type="ECO:0000313" key="1">
    <source>
        <dbReference type="EMBL" id="EFH38735.1"/>
    </source>
</evidence>
<dbReference type="AlphaFoldDB" id="D7MXJ7"/>
<sequence>MYTEGNEIRKKLVFNTDLFNRHLYFADGSSTATDDDGTRRPEASACSRSTEIYVVPAGAEKN</sequence>
<dbReference type="HOGENOM" id="CLU_2907158_0_0_1"/>
<name>D7MXJ7_ARALL</name>
<reference evidence="2" key="1">
    <citation type="journal article" date="2011" name="Nat. Genet.">
        <title>The Arabidopsis lyrata genome sequence and the basis of rapid genome size change.</title>
        <authorList>
            <person name="Hu T.T."/>
            <person name="Pattyn P."/>
            <person name="Bakker E.G."/>
            <person name="Cao J."/>
            <person name="Cheng J.-F."/>
            <person name="Clark R.M."/>
            <person name="Fahlgren N."/>
            <person name="Fawcett J.A."/>
            <person name="Grimwood J."/>
            <person name="Gundlach H."/>
            <person name="Haberer G."/>
            <person name="Hollister J.D."/>
            <person name="Ossowski S."/>
            <person name="Ottilar R.P."/>
            <person name="Salamov A.A."/>
            <person name="Schneeberger K."/>
            <person name="Spannagl M."/>
            <person name="Wang X."/>
            <person name="Yang L."/>
            <person name="Nasrallah M.E."/>
            <person name="Bergelson J."/>
            <person name="Carrington J.C."/>
            <person name="Gaut B.S."/>
            <person name="Schmutz J."/>
            <person name="Mayer K.F.X."/>
            <person name="Van de Peer Y."/>
            <person name="Grigoriev I.V."/>
            <person name="Nordborg M."/>
            <person name="Weigel D."/>
            <person name="Guo Y.-L."/>
        </authorList>
    </citation>
    <scope>NUCLEOTIDE SEQUENCE [LARGE SCALE GENOMIC DNA]</scope>
    <source>
        <strain evidence="2">cv. MN47</strain>
    </source>
</reference>
<proteinExistence type="predicted"/>